<dbReference type="Gene3D" id="3.20.190.10">
    <property type="entry name" value="MutM-like, N-terminal"/>
    <property type="match status" value="1"/>
</dbReference>
<keyword evidence="5" id="KW-0238">DNA-binding</keyword>
<dbReference type="RefSeq" id="WP_107215871.1">
    <property type="nucleotide sequence ID" value="NZ_KZ686269.1"/>
</dbReference>
<accession>A0A2T3HML7</accession>
<dbReference type="GO" id="GO:0003684">
    <property type="term" value="F:damaged DNA binding"/>
    <property type="evidence" value="ECO:0007669"/>
    <property type="project" value="InterPro"/>
</dbReference>
<dbReference type="SUPFAM" id="SSF46946">
    <property type="entry name" value="S13-like H2TH domain"/>
    <property type="match status" value="1"/>
</dbReference>
<dbReference type="Gene3D" id="1.10.8.50">
    <property type="match status" value="1"/>
</dbReference>
<dbReference type="GO" id="GO:0008270">
    <property type="term" value="F:zinc ion binding"/>
    <property type="evidence" value="ECO:0007669"/>
    <property type="project" value="InterPro"/>
</dbReference>
<dbReference type="Pfam" id="PF01149">
    <property type="entry name" value="Fapy_DNA_glyco"/>
    <property type="match status" value="1"/>
</dbReference>
<keyword evidence="4" id="KW-0378">Hydrolase</keyword>
<protein>
    <submittedName>
        <fullName evidence="11">Formamidopyrimidine-DNA glycosylase</fullName>
    </submittedName>
</protein>
<keyword evidence="9" id="KW-0326">Glycosidase</keyword>
<feature type="domain" description="Formamidopyrimidine-DNA glycosylase catalytic" evidence="10">
    <location>
        <begin position="2"/>
        <end position="113"/>
    </location>
</feature>
<keyword evidence="3" id="KW-0227">DNA damage</keyword>
<keyword evidence="7" id="KW-0456">Lyase</keyword>
<reference evidence="11 12" key="1">
    <citation type="submission" date="2018-03" db="EMBL/GenBank/DDBJ databases">
        <authorList>
            <person name="Keele B.F."/>
        </authorList>
    </citation>
    <scope>NUCLEOTIDE SEQUENCE [LARGE SCALE GENOMIC DNA]</scope>
    <source>
        <strain evidence="11 12">YL28-9</strain>
    </source>
</reference>
<keyword evidence="8" id="KW-0511">Multifunctional enzyme</keyword>
<evidence type="ECO:0000313" key="12">
    <source>
        <dbReference type="Proteomes" id="UP000240912"/>
    </source>
</evidence>
<dbReference type="GO" id="GO:0016829">
    <property type="term" value="F:lyase activity"/>
    <property type="evidence" value="ECO:0007669"/>
    <property type="project" value="UniProtKB-KW"/>
</dbReference>
<dbReference type="SMART" id="SM00898">
    <property type="entry name" value="Fapy_DNA_glyco"/>
    <property type="match status" value="1"/>
</dbReference>
<dbReference type="PANTHER" id="PTHR22993">
    <property type="entry name" value="FORMAMIDOPYRIMIDINE-DNA GLYCOSYLASE"/>
    <property type="match status" value="1"/>
</dbReference>
<dbReference type="EMBL" id="PYLS01000005">
    <property type="protein sequence ID" value="PST83611.1"/>
    <property type="molecule type" value="Genomic_DNA"/>
</dbReference>
<evidence type="ECO:0000256" key="2">
    <source>
        <dbReference type="ARBA" id="ARBA00009409"/>
    </source>
</evidence>
<evidence type="ECO:0000256" key="7">
    <source>
        <dbReference type="ARBA" id="ARBA00023239"/>
    </source>
</evidence>
<evidence type="ECO:0000256" key="3">
    <source>
        <dbReference type="ARBA" id="ARBA00022763"/>
    </source>
</evidence>
<gene>
    <name evidence="11" type="ORF">C7T94_13805</name>
</gene>
<evidence type="ECO:0000256" key="5">
    <source>
        <dbReference type="ARBA" id="ARBA00023125"/>
    </source>
</evidence>
<dbReference type="Pfam" id="PF06831">
    <property type="entry name" value="H2TH"/>
    <property type="match status" value="1"/>
</dbReference>
<evidence type="ECO:0000256" key="9">
    <source>
        <dbReference type="ARBA" id="ARBA00023295"/>
    </source>
</evidence>
<dbReference type="GO" id="GO:0003906">
    <property type="term" value="F:DNA-(apurinic or apyrimidinic site) endonuclease activity"/>
    <property type="evidence" value="ECO:0007669"/>
    <property type="project" value="InterPro"/>
</dbReference>
<dbReference type="PANTHER" id="PTHR22993:SF9">
    <property type="entry name" value="FORMAMIDOPYRIMIDINE-DNA GLYCOSYLASE"/>
    <property type="match status" value="1"/>
</dbReference>
<comment type="similarity">
    <text evidence="2">Belongs to the FPG family.</text>
</comment>
<dbReference type="SUPFAM" id="SSF81624">
    <property type="entry name" value="N-terminal domain of MutM-like DNA repair proteins"/>
    <property type="match status" value="1"/>
</dbReference>
<comment type="catalytic activity">
    <reaction evidence="1">
        <text>Hydrolysis of DNA containing ring-opened 7-methylguanine residues, releasing 2,6-diamino-4-hydroxy-5-(N-methyl)formamidopyrimidine.</text>
        <dbReference type="EC" id="3.2.2.23"/>
    </reaction>
</comment>
<evidence type="ECO:0000259" key="10">
    <source>
        <dbReference type="PROSITE" id="PS51068"/>
    </source>
</evidence>
<evidence type="ECO:0000256" key="6">
    <source>
        <dbReference type="ARBA" id="ARBA00023204"/>
    </source>
</evidence>
<organism evidence="11 12">
    <name type="scientific">Pedobacter yulinensis</name>
    <dbReference type="NCBI Taxonomy" id="2126353"/>
    <lineage>
        <taxon>Bacteria</taxon>
        <taxon>Pseudomonadati</taxon>
        <taxon>Bacteroidota</taxon>
        <taxon>Sphingobacteriia</taxon>
        <taxon>Sphingobacteriales</taxon>
        <taxon>Sphingobacteriaceae</taxon>
        <taxon>Pedobacter</taxon>
    </lineage>
</organism>
<sequence length="259" mass="29229">MPELPDLEVFAANLDKQFKGKVLKEIDVTVTRKLNVEVPELKKKLEGHKLSSVSRNGKSLLLDFGKDRMLGLHLMLHGELQMKEEGKEPRFPIIGFDFTDGSGFFMTDFQKAATPTLNPVISEVPDAFTMSKEAFLELLAGKKTEIKSILLDQKFIRGIGNAYADEILWEARIYPFSPAKAIPAKNAEKLYEAMQRVLKNAIAEIRKANPDQLSGELRDFMNIHHSKKTESPTGARIQTRKVGGRTTYFTEEQERFGLS</sequence>
<keyword evidence="12" id="KW-1185">Reference proteome</keyword>
<name>A0A2T3HML7_9SPHI</name>
<dbReference type="OrthoDB" id="9800855at2"/>
<dbReference type="PROSITE" id="PS51068">
    <property type="entry name" value="FPG_CAT"/>
    <property type="match status" value="1"/>
</dbReference>
<dbReference type="InterPro" id="IPR015886">
    <property type="entry name" value="H2TH_FPG"/>
</dbReference>
<dbReference type="InterPro" id="IPR012319">
    <property type="entry name" value="FPG_cat"/>
</dbReference>
<evidence type="ECO:0000313" key="11">
    <source>
        <dbReference type="EMBL" id="PST83611.1"/>
    </source>
</evidence>
<dbReference type="GO" id="GO:0008534">
    <property type="term" value="F:oxidized purine nucleobase lesion DNA N-glycosylase activity"/>
    <property type="evidence" value="ECO:0007669"/>
    <property type="project" value="UniProtKB-EC"/>
</dbReference>
<dbReference type="GO" id="GO:0006284">
    <property type="term" value="P:base-excision repair"/>
    <property type="evidence" value="ECO:0007669"/>
    <property type="project" value="InterPro"/>
</dbReference>
<evidence type="ECO:0000256" key="1">
    <source>
        <dbReference type="ARBA" id="ARBA00001668"/>
    </source>
</evidence>
<dbReference type="AlphaFoldDB" id="A0A2T3HML7"/>
<comment type="caution">
    <text evidence="11">The sequence shown here is derived from an EMBL/GenBank/DDBJ whole genome shotgun (WGS) entry which is preliminary data.</text>
</comment>
<evidence type="ECO:0000256" key="8">
    <source>
        <dbReference type="ARBA" id="ARBA00023268"/>
    </source>
</evidence>
<evidence type="ECO:0000256" key="4">
    <source>
        <dbReference type="ARBA" id="ARBA00022801"/>
    </source>
</evidence>
<dbReference type="Proteomes" id="UP000240912">
    <property type="component" value="Unassembled WGS sequence"/>
</dbReference>
<dbReference type="SMART" id="SM01232">
    <property type="entry name" value="H2TH"/>
    <property type="match status" value="1"/>
</dbReference>
<dbReference type="InterPro" id="IPR035937">
    <property type="entry name" value="FPG_N"/>
</dbReference>
<proteinExistence type="inferred from homology"/>
<keyword evidence="6" id="KW-0234">DNA repair</keyword>
<dbReference type="InterPro" id="IPR010979">
    <property type="entry name" value="Ribosomal_uS13-like_H2TH"/>
</dbReference>